<proteinExistence type="predicted"/>
<dbReference type="Proteomes" id="UP000014155">
    <property type="component" value="Unassembled WGS sequence"/>
</dbReference>
<sequence>MDKTKIKCKLCGMHYSEDEMSEEHYPARSVGNEDIIALDIVKMIDSFQSEEMRNDVLKKISAGESADNILGDIFDTKLSKSIYPAGRTARTLCRKCNTFLGKYDAAYLKFFSLDGEPKKIKGFKESTKLQIIKSIFGKFLSVPEAKNEEFDFLDFLNNEVETKYSGKWKLYFIKRDLSTDLLGLNDIGTGKATFDEGIVYELSDDRFIFNLMNFEKHSCFSMTNIFDILNKNYVLVKGAGNDGGYHAQILMSRLFQYTDENVYG</sequence>
<reference evidence="1 2" key="1">
    <citation type="journal article" date="2013" name="Genome Announc.">
        <title>Draft Genome Sequence of the Cellulolytic, Mesophilic, Anaerobic Bacterium Clostridium termitidis Strain CT1112 (DSM 5398).</title>
        <authorList>
            <person name="Lal S."/>
            <person name="Ramachandran U."/>
            <person name="Zhang X."/>
            <person name="Munir R."/>
            <person name="Sparling R."/>
            <person name="Levin D.B."/>
        </authorList>
    </citation>
    <scope>NUCLEOTIDE SEQUENCE [LARGE SCALE GENOMIC DNA]</scope>
    <source>
        <strain evidence="1 2">CT1112</strain>
    </source>
</reference>
<protein>
    <submittedName>
        <fullName evidence="1">Uncharacterized protein</fullName>
    </submittedName>
</protein>
<dbReference type="RefSeq" id="WP_004626212.1">
    <property type="nucleotide sequence ID" value="NZ_AORV01000036.1"/>
</dbReference>
<evidence type="ECO:0000313" key="2">
    <source>
        <dbReference type="Proteomes" id="UP000014155"/>
    </source>
</evidence>
<evidence type="ECO:0000313" key="1">
    <source>
        <dbReference type="EMBL" id="EMS71481.1"/>
    </source>
</evidence>
<dbReference type="AlphaFoldDB" id="S0FMC5"/>
<comment type="caution">
    <text evidence="1">The sequence shown here is derived from an EMBL/GenBank/DDBJ whole genome shotgun (WGS) entry which is preliminary data.</text>
</comment>
<dbReference type="EMBL" id="AORV01000036">
    <property type="protein sequence ID" value="EMS71481.1"/>
    <property type="molecule type" value="Genomic_DNA"/>
</dbReference>
<dbReference type="eggNOG" id="ENOG5033Q1H">
    <property type="taxonomic scope" value="Bacteria"/>
</dbReference>
<organism evidence="1 2">
    <name type="scientific">Ruminiclostridium cellobioparum subsp. termitidis CT1112</name>
    <dbReference type="NCBI Taxonomy" id="1195236"/>
    <lineage>
        <taxon>Bacteria</taxon>
        <taxon>Bacillati</taxon>
        <taxon>Bacillota</taxon>
        <taxon>Clostridia</taxon>
        <taxon>Eubacteriales</taxon>
        <taxon>Oscillospiraceae</taxon>
        <taxon>Ruminiclostridium</taxon>
    </lineage>
</organism>
<gene>
    <name evidence="1" type="ORF">CTER_2625</name>
</gene>
<name>S0FMC5_RUMCE</name>
<keyword evidence="2" id="KW-1185">Reference proteome</keyword>
<accession>S0FMC5</accession>
<dbReference type="PATRIC" id="fig|1195236.3.peg.2945"/>